<evidence type="ECO:0000259" key="1">
    <source>
        <dbReference type="PROSITE" id="PS50943"/>
    </source>
</evidence>
<keyword evidence="3" id="KW-1185">Reference proteome</keyword>
<organism evidence="2 3">
    <name type="scientific">Breznakia pachnodae</name>
    <dbReference type="NCBI Taxonomy" id="265178"/>
    <lineage>
        <taxon>Bacteria</taxon>
        <taxon>Bacillati</taxon>
        <taxon>Bacillota</taxon>
        <taxon>Erysipelotrichia</taxon>
        <taxon>Erysipelotrichales</taxon>
        <taxon>Erysipelotrichaceae</taxon>
        <taxon>Breznakia</taxon>
    </lineage>
</organism>
<dbReference type="InterPro" id="IPR010982">
    <property type="entry name" value="Lambda_DNA-bd_dom_sf"/>
</dbReference>
<dbReference type="Proteomes" id="UP001230220">
    <property type="component" value="Unassembled WGS sequence"/>
</dbReference>
<dbReference type="Pfam" id="PF01381">
    <property type="entry name" value="HTH_3"/>
    <property type="match status" value="1"/>
</dbReference>
<protein>
    <submittedName>
        <fullName evidence="2">Transcriptional regulator with XRE-family HTH domain</fullName>
    </submittedName>
</protein>
<dbReference type="InterPro" id="IPR001387">
    <property type="entry name" value="Cro/C1-type_HTH"/>
</dbReference>
<dbReference type="SUPFAM" id="SSF47413">
    <property type="entry name" value="lambda repressor-like DNA-binding domains"/>
    <property type="match status" value="1"/>
</dbReference>
<dbReference type="RefSeq" id="WP_307412051.1">
    <property type="nucleotide sequence ID" value="NZ_JAUSUR010000010.1"/>
</dbReference>
<gene>
    <name evidence="2" type="ORF">J2S15_003997</name>
</gene>
<dbReference type="EMBL" id="JAUSUR010000010">
    <property type="protein sequence ID" value="MDQ0363236.1"/>
    <property type="molecule type" value="Genomic_DNA"/>
</dbReference>
<dbReference type="Gene3D" id="1.10.260.40">
    <property type="entry name" value="lambda repressor-like DNA-binding domains"/>
    <property type="match status" value="1"/>
</dbReference>
<proteinExistence type="predicted"/>
<feature type="domain" description="HTH cro/C1-type" evidence="1">
    <location>
        <begin position="7"/>
        <end position="62"/>
    </location>
</feature>
<dbReference type="SMART" id="SM00530">
    <property type="entry name" value="HTH_XRE"/>
    <property type="match status" value="1"/>
</dbReference>
<dbReference type="PROSITE" id="PS50943">
    <property type="entry name" value="HTH_CROC1"/>
    <property type="match status" value="1"/>
</dbReference>
<name>A0ABU0E8R6_9FIRM</name>
<evidence type="ECO:0000313" key="2">
    <source>
        <dbReference type="EMBL" id="MDQ0363236.1"/>
    </source>
</evidence>
<dbReference type="CDD" id="cd00093">
    <property type="entry name" value="HTH_XRE"/>
    <property type="match status" value="1"/>
</dbReference>
<evidence type="ECO:0000313" key="3">
    <source>
        <dbReference type="Proteomes" id="UP001230220"/>
    </source>
</evidence>
<reference evidence="2 3" key="1">
    <citation type="submission" date="2023-07" db="EMBL/GenBank/DDBJ databases">
        <title>Genomic Encyclopedia of Type Strains, Phase IV (KMG-IV): sequencing the most valuable type-strain genomes for metagenomic binning, comparative biology and taxonomic classification.</title>
        <authorList>
            <person name="Goeker M."/>
        </authorList>
    </citation>
    <scope>NUCLEOTIDE SEQUENCE [LARGE SCALE GENOMIC DNA]</scope>
    <source>
        <strain evidence="2 3">DSM 16784</strain>
    </source>
</reference>
<accession>A0ABU0E8R6</accession>
<sequence>MNIKRNLAYLRCKYELTYANIEELTGVNHSKIHRIENGITKDPQISDITKLAKFFKVSLDDFVNENLRIKDNNLEEKSNRNN</sequence>
<comment type="caution">
    <text evidence="2">The sequence shown here is derived from an EMBL/GenBank/DDBJ whole genome shotgun (WGS) entry which is preliminary data.</text>
</comment>